<keyword evidence="4" id="KW-1185">Reference proteome</keyword>
<dbReference type="CDD" id="cd01650">
    <property type="entry name" value="RT_nLTR_like"/>
    <property type="match status" value="1"/>
</dbReference>
<dbReference type="Proteomes" id="UP000018467">
    <property type="component" value="Unassembled WGS sequence"/>
</dbReference>
<feature type="domain" description="Reverse transcriptase" evidence="2">
    <location>
        <begin position="550"/>
        <end position="803"/>
    </location>
</feature>
<evidence type="ECO:0000256" key="1">
    <source>
        <dbReference type="SAM" id="MobiDB-lite"/>
    </source>
</evidence>
<reference evidence="3" key="3">
    <citation type="submission" date="2025-08" db="UniProtKB">
        <authorList>
            <consortium name="Ensembl"/>
        </authorList>
    </citation>
    <scope>IDENTIFICATION</scope>
</reference>
<dbReference type="Ensembl" id="ENSAMXT00000032891.1">
    <property type="protein sequence ID" value="ENSAMXP00000027607.1"/>
    <property type="gene ID" value="ENSAMXG00000041236.1"/>
</dbReference>
<evidence type="ECO:0000313" key="3">
    <source>
        <dbReference type="Ensembl" id="ENSAMXP00000027607.1"/>
    </source>
</evidence>
<dbReference type="GeneTree" id="ENSGT01120000271821"/>
<dbReference type="InParanoid" id="A0A3B1ICJ1"/>
<proteinExistence type="predicted"/>
<dbReference type="AlphaFoldDB" id="A0A3B1ICJ1"/>
<dbReference type="PANTHER" id="PTHR47510:SF3">
    <property type="entry name" value="ENDO_EXONUCLEASE_PHOSPHATASE DOMAIN-CONTAINING PROTEIN"/>
    <property type="match status" value="1"/>
</dbReference>
<dbReference type="PROSITE" id="PS50878">
    <property type="entry name" value="RT_POL"/>
    <property type="match status" value="1"/>
</dbReference>
<protein>
    <recommendedName>
        <fullName evidence="2">Reverse transcriptase domain-containing protein</fullName>
    </recommendedName>
</protein>
<accession>A0A3B1ICJ1</accession>
<feature type="region of interest" description="Disordered" evidence="1">
    <location>
        <begin position="49"/>
        <end position="68"/>
    </location>
</feature>
<dbReference type="PANTHER" id="PTHR47510">
    <property type="entry name" value="REVERSE TRANSCRIPTASE DOMAIN-CONTAINING PROTEIN"/>
    <property type="match status" value="1"/>
</dbReference>
<dbReference type="Bgee" id="ENSAMXG00000041236">
    <property type="expression patterns" value="Expressed in camera-type eye and 14 other cell types or tissues"/>
</dbReference>
<dbReference type="SUPFAM" id="SSF56672">
    <property type="entry name" value="DNA/RNA polymerases"/>
    <property type="match status" value="1"/>
</dbReference>
<feature type="compositionally biased region" description="Basic residues" evidence="1">
    <location>
        <begin position="51"/>
        <end position="68"/>
    </location>
</feature>
<reference evidence="4" key="1">
    <citation type="submission" date="2013-03" db="EMBL/GenBank/DDBJ databases">
        <authorList>
            <person name="Jeffery W."/>
            <person name="Warren W."/>
            <person name="Wilson R.K."/>
        </authorList>
    </citation>
    <scope>NUCLEOTIDE SEQUENCE</scope>
    <source>
        <strain evidence="4">female</strain>
    </source>
</reference>
<dbReference type="Gene3D" id="3.60.10.10">
    <property type="entry name" value="Endonuclease/exonuclease/phosphatase"/>
    <property type="match status" value="1"/>
</dbReference>
<dbReference type="InterPro" id="IPR000477">
    <property type="entry name" value="RT_dom"/>
</dbReference>
<dbReference type="SUPFAM" id="SSF56219">
    <property type="entry name" value="DNase I-like"/>
    <property type="match status" value="1"/>
</dbReference>
<organism evidence="3 4">
    <name type="scientific">Astyanax mexicanus</name>
    <name type="common">Blind cave fish</name>
    <name type="synonym">Astyanax fasciatus mexicanus</name>
    <dbReference type="NCBI Taxonomy" id="7994"/>
    <lineage>
        <taxon>Eukaryota</taxon>
        <taxon>Metazoa</taxon>
        <taxon>Chordata</taxon>
        <taxon>Craniata</taxon>
        <taxon>Vertebrata</taxon>
        <taxon>Euteleostomi</taxon>
        <taxon>Actinopterygii</taxon>
        <taxon>Neopterygii</taxon>
        <taxon>Teleostei</taxon>
        <taxon>Ostariophysi</taxon>
        <taxon>Characiformes</taxon>
        <taxon>Characoidei</taxon>
        <taxon>Acestrorhamphidae</taxon>
        <taxon>Acestrorhamphinae</taxon>
        <taxon>Astyanax</taxon>
    </lineage>
</organism>
<dbReference type="InterPro" id="IPR036691">
    <property type="entry name" value="Endo/exonu/phosph_ase_sf"/>
</dbReference>
<dbReference type="Pfam" id="PF00078">
    <property type="entry name" value="RVT_1"/>
    <property type="match status" value="1"/>
</dbReference>
<evidence type="ECO:0000313" key="4">
    <source>
        <dbReference type="Proteomes" id="UP000018467"/>
    </source>
</evidence>
<name>A0A3B1ICJ1_ASTMX</name>
<dbReference type="InterPro" id="IPR043502">
    <property type="entry name" value="DNA/RNA_pol_sf"/>
</dbReference>
<sequence length="803" mass="89710">MQKFAMGTTYDRQTLLDLQNQQKSVLTDGLRAELRALGLLRSAAFPEPASRKRSLRKRCARSRKRGKRAGVRAKLMANSSRPAVPSLLLSNVCSLPNKIDYLRLQRTSQREFRDCCVFVFTETWLTDSIPDSAIEVSGMLSYRADRDAGLSGKVRGGGVCVYINTAWCNNAALISSYCSPLVEFAVVRARPFYLPRELSSVYIIAVYVAPSANANANGANANALQELYTVISKLQNSHPDGLFIVAGDFNHSSLKALLPSFHQHVDFPTRGANLLDCVYTNIPGSYRAEPRPHYGYSEHISVMLIPAYRQLIRRAQSEKKQVTTWPPGAISALQDCFEHTDWDMFREAATSDDSINLEEYTDSVTGYISKCIEDVTVSKTITTRPNQKLWMTAEVRALLRSRDKAFKSGDRAGLRTARAKLSRGIREAKRTYAKKIHAHFQDTTDTRRMWQGIQTITNYKSPSPACNSDASLPDALNSFYARFEAQNYTTARKTTPPPNDQVLCLSSADVRKTLLRVNPRKAPGPDSIPGRVLRGCAEQLTDVLTDIFNISLSTAIVPTCFKTTTIVPVPKKSQVSCLNDYRPIALTPIIMKCFEKLVMRHIKNQLPSSLDPLQFAYRPNRSTDDAISTALHLALTHLDNKDCYVRMLFIDFSSAFNTIIPQHLIGKLSLLGLNSSLCNWVLDFLTERPQSLRIGNNTSSTTILSTGAPQGCVLSPLLFTLLTHDCTAKYSSNHIIKFADDTTVVGLISKNDESAYREEVQWLTDWCRTNNLSLNVDKTKEMVVDFRRAPGVHHPLLTSDYSC</sequence>
<reference evidence="4" key="2">
    <citation type="journal article" date="2014" name="Nat. Commun.">
        <title>The cavefish genome reveals candidate genes for eye loss.</title>
        <authorList>
            <person name="McGaugh S.E."/>
            <person name="Gross J.B."/>
            <person name="Aken B."/>
            <person name="Blin M."/>
            <person name="Borowsky R."/>
            <person name="Chalopin D."/>
            <person name="Hinaux H."/>
            <person name="Jeffery W.R."/>
            <person name="Keene A."/>
            <person name="Ma L."/>
            <person name="Minx P."/>
            <person name="Murphy D."/>
            <person name="O'Quin K.E."/>
            <person name="Retaux S."/>
            <person name="Rohner N."/>
            <person name="Searle S.M."/>
            <person name="Stahl B.A."/>
            <person name="Tabin C."/>
            <person name="Volff J.N."/>
            <person name="Yoshizawa M."/>
            <person name="Warren W.C."/>
        </authorList>
    </citation>
    <scope>NUCLEOTIDE SEQUENCE [LARGE SCALE GENOMIC DNA]</scope>
    <source>
        <strain evidence="4">female</strain>
    </source>
</reference>
<reference evidence="3" key="4">
    <citation type="submission" date="2025-09" db="UniProtKB">
        <authorList>
            <consortium name="Ensembl"/>
        </authorList>
    </citation>
    <scope>IDENTIFICATION</scope>
</reference>
<evidence type="ECO:0000259" key="2">
    <source>
        <dbReference type="PROSITE" id="PS50878"/>
    </source>
</evidence>